<comment type="caution">
    <text evidence="2">The sequence shown here is derived from an EMBL/GenBank/DDBJ whole genome shotgun (WGS) entry which is preliminary data.</text>
</comment>
<evidence type="ECO:0000256" key="1">
    <source>
        <dbReference type="SAM" id="MobiDB-lite"/>
    </source>
</evidence>
<dbReference type="Proteomes" id="UP000637578">
    <property type="component" value="Unassembled WGS sequence"/>
</dbReference>
<accession>A0A8J3CCH2</accession>
<proteinExistence type="predicted"/>
<sequence length="87" mass="9826">MQTEDGALHPRGAGGPAHLHNMGTPRESRRMTGDIAQVTVLLRNGIRVEHTDCEIQRDDKELTVYAHGGYVTFPMGNVYFYHVQFKE</sequence>
<organism evidence="2 3">
    <name type="scientific">Longimycelium tulufanense</name>
    <dbReference type="NCBI Taxonomy" id="907463"/>
    <lineage>
        <taxon>Bacteria</taxon>
        <taxon>Bacillati</taxon>
        <taxon>Actinomycetota</taxon>
        <taxon>Actinomycetes</taxon>
        <taxon>Pseudonocardiales</taxon>
        <taxon>Pseudonocardiaceae</taxon>
        <taxon>Longimycelium</taxon>
    </lineage>
</organism>
<feature type="region of interest" description="Disordered" evidence="1">
    <location>
        <begin position="1"/>
        <end position="31"/>
    </location>
</feature>
<evidence type="ECO:0000313" key="3">
    <source>
        <dbReference type="Proteomes" id="UP000637578"/>
    </source>
</evidence>
<dbReference type="AlphaFoldDB" id="A0A8J3CCH2"/>
<gene>
    <name evidence="2" type="ORF">GCM10012275_07740</name>
</gene>
<reference evidence="2" key="1">
    <citation type="journal article" date="2014" name="Int. J. Syst. Evol. Microbiol.">
        <title>Complete genome sequence of Corynebacterium casei LMG S-19264T (=DSM 44701T), isolated from a smear-ripened cheese.</title>
        <authorList>
            <consortium name="US DOE Joint Genome Institute (JGI-PGF)"/>
            <person name="Walter F."/>
            <person name="Albersmeier A."/>
            <person name="Kalinowski J."/>
            <person name="Ruckert C."/>
        </authorList>
    </citation>
    <scope>NUCLEOTIDE SEQUENCE</scope>
    <source>
        <strain evidence="2">CGMCC 4.5737</strain>
    </source>
</reference>
<reference evidence="2" key="2">
    <citation type="submission" date="2020-09" db="EMBL/GenBank/DDBJ databases">
        <authorList>
            <person name="Sun Q."/>
            <person name="Zhou Y."/>
        </authorList>
    </citation>
    <scope>NUCLEOTIDE SEQUENCE</scope>
    <source>
        <strain evidence="2">CGMCC 4.5737</strain>
    </source>
</reference>
<keyword evidence="3" id="KW-1185">Reference proteome</keyword>
<dbReference type="EMBL" id="BMMK01000002">
    <property type="protein sequence ID" value="GGM39274.1"/>
    <property type="molecule type" value="Genomic_DNA"/>
</dbReference>
<protein>
    <submittedName>
        <fullName evidence="2">Uncharacterized protein</fullName>
    </submittedName>
</protein>
<evidence type="ECO:0000313" key="2">
    <source>
        <dbReference type="EMBL" id="GGM39274.1"/>
    </source>
</evidence>
<name>A0A8J3CCH2_9PSEU</name>